<comment type="caution">
    <text evidence="2">The sequence shown here is derived from an EMBL/GenBank/DDBJ whole genome shotgun (WGS) entry which is preliminary data.</text>
</comment>
<dbReference type="AlphaFoldDB" id="A0AA40F889"/>
<evidence type="ECO:0008006" key="4">
    <source>
        <dbReference type="Google" id="ProtNLM"/>
    </source>
</evidence>
<dbReference type="InterPro" id="IPR036047">
    <property type="entry name" value="F-box-like_dom_sf"/>
</dbReference>
<proteinExistence type="predicted"/>
<dbReference type="Proteomes" id="UP001172155">
    <property type="component" value="Unassembled WGS sequence"/>
</dbReference>
<evidence type="ECO:0000313" key="2">
    <source>
        <dbReference type="EMBL" id="KAK0752906.1"/>
    </source>
</evidence>
<keyword evidence="3" id="KW-1185">Reference proteome</keyword>
<protein>
    <recommendedName>
        <fullName evidence="4">F-box domain-containing protein</fullName>
    </recommendedName>
</protein>
<feature type="region of interest" description="Disordered" evidence="1">
    <location>
        <begin position="33"/>
        <end position="61"/>
    </location>
</feature>
<evidence type="ECO:0000313" key="3">
    <source>
        <dbReference type="Proteomes" id="UP001172155"/>
    </source>
</evidence>
<gene>
    <name evidence="2" type="ORF">B0T18DRAFT_483783</name>
</gene>
<accession>A0AA40F889</accession>
<name>A0AA40F889_9PEZI</name>
<dbReference type="SUPFAM" id="SSF81383">
    <property type="entry name" value="F-box domain"/>
    <property type="match status" value="1"/>
</dbReference>
<sequence length="395" mass="44149">MSPSSNDTLQDETLLKKGTALLSYVVTAAIQPTHSVGSKSRRNRANPTTSSKPPIPSQPPAVAKVLSTPELIESILLHLDMRTLLTTAQRISPAFLAVITTSPHLQRTLFFRPSLPSPSAPFTANPLLFWAFPCLMPVFPSQPIGRYGIKLPPSSLFVPAGNYGRGPRDDNETLPMTDTRHDDGRRHLAFTRKGASWRRMLLCQPPAMRVARVELRPEVIWKRVDFSATTTGGLRMGVLFDEVFTMNWAPRRSCYGARCPYSCHGVPAMVLWRVPGARLGEGEKVVLRDASGEKYCQAPGKMPGWVAEVDLVVGENWREWTNRMAMPCVHPVGRDGMPKRCFLSQQEYWDSPHTDWRRKSLAKPAGGRGTKFMYQCQEYEPEGPLSLPPVTSRRK</sequence>
<organism evidence="2 3">
    <name type="scientific">Schizothecium vesticola</name>
    <dbReference type="NCBI Taxonomy" id="314040"/>
    <lineage>
        <taxon>Eukaryota</taxon>
        <taxon>Fungi</taxon>
        <taxon>Dikarya</taxon>
        <taxon>Ascomycota</taxon>
        <taxon>Pezizomycotina</taxon>
        <taxon>Sordariomycetes</taxon>
        <taxon>Sordariomycetidae</taxon>
        <taxon>Sordariales</taxon>
        <taxon>Schizotheciaceae</taxon>
        <taxon>Schizothecium</taxon>
    </lineage>
</organism>
<dbReference type="EMBL" id="JAUKUD010000001">
    <property type="protein sequence ID" value="KAK0752906.1"/>
    <property type="molecule type" value="Genomic_DNA"/>
</dbReference>
<reference evidence="2" key="1">
    <citation type="submission" date="2023-06" db="EMBL/GenBank/DDBJ databases">
        <title>Genome-scale phylogeny and comparative genomics of the fungal order Sordariales.</title>
        <authorList>
            <consortium name="Lawrence Berkeley National Laboratory"/>
            <person name="Hensen N."/>
            <person name="Bonometti L."/>
            <person name="Westerberg I."/>
            <person name="Brannstrom I.O."/>
            <person name="Guillou S."/>
            <person name="Cros-Aarteil S."/>
            <person name="Calhoun S."/>
            <person name="Haridas S."/>
            <person name="Kuo A."/>
            <person name="Mondo S."/>
            <person name="Pangilinan J."/>
            <person name="Riley R."/>
            <person name="LaButti K."/>
            <person name="Andreopoulos B."/>
            <person name="Lipzen A."/>
            <person name="Chen C."/>
            <person name="Yanf M."/>
            <person name="Daum C."/>
            <person name="Ng V."/>
            <person name="Clum A."/>
            <person name="Steindorff A."/>
            <person name="Ohm R."/>
            <person name="Martin F."/>
            <person name="Silar P."/>
            <person name="Natvig D."/>
            <person name="Lalanne C."/>
            <person name="Gautier V."/>
            <person name="Ament-velasquez S.L."/>
            <person name="Kruys A."/>
            <person name="Hutchinson M.I."/>
            <person name="Powell A.J."/>
            <person name="Barry K."/>
            <person name="Miller A.N."/>
            <person name="Grigoriev I.V."/>
            <person name="Debuchy R."/>
            <person name="Gladieux P."/>
            <person name="Thoren M.H."/>
            <person name="Johannesson H."/>
        </authorList>
    </citation>
    <scope>NUCLEOTIDE SEQUENCE</scope>
    <source>
        <strain evidence="2">SMH3187-1</strain>
    </source>
</reference>
<evidence type="ECO:0000256" key="1">
    <source>
        <dbReference type="SAM" id="MobiDB-lite"/>
    </source>
</evidence>